<dbReference type="OrthoDB" id="411017at2759"/>
<evidence type="ECO:0000313" key="6">
    <source>
        <dbReference type="Proteomes" id="UP000092993"/>
    </source>
</evidence>
<organism evidence="5 6">
    <name type="scientific">Grifola frondosa</name>
    <name type="common">Maitake</name>
    <name type="synonym">Polyporus frondosus</name>
    <dbReference type="NCBI Taxonomy" id="5627"/>
    <lineage>
        <taxon>Eukaryota</taxon>
        <taxon>Fungi</taxon>
        <taxon>Dikarya</taxon>
        <taxon>Basidiomycota</taxon>
        <taxon>Agaricomycotina</taxon>
        <taxon>Agaricomycetes</taxon>
        <taxon>Polyporales</taxon>
        <taxon>Grifolaceae</taxon>
        <taxon>Grifola</taxon>
    </lineage>
</organism>
<dbReference type="EMBL" id="LUGG01000001">
    <property type="protein sequence ID" value="OBZ78811.1"/>
    <property type="molecule type" value="Genomic_DNA"/>
</dbReference>
<proteinExistence type="predicted"/>
<accession>A0A1C7MPJ4</accession>
<reference evidence="5 6" key="1">
    <citation type="submission" date="2016-03" db="EMBL/GenBank/DDBJ databases">
        <title>Whole genome sequencing of Grifola frondosa 9006-11.</title>
        <authorList>
            <person name="Min B."/>
            <person name="Park H."/>
            <person name="Kim J.-G."/>
            <person name="Cho H."/>
            <person name="Oh Y.-L."/>
            <person name="Kong W.-S."/>
            <person name="Choi I.-G."/>
        </authorList>
    </citation>
    <scope>NUCLEOTIDE SEQUENCE [LARGE SCALE GENOMIC DNA]</scope>
    <source>
        <strain evidence="5 6">9006-11</strain>
    </source>
</reference>
<comment type="caution">
    <text evidence="5">The sequence shown here is derived from an EMBL/GenBank/DDBJ whole genome shotgun (WGS) entry which is preliminary data.</text>
</comment>
<name>A0A1C7MPJ4_GRIFR</name>
<gene>
    <name evidence="5" type="primary">PEX11B</name>
    <name evidence="5" type="ORF">A0H81_00621</name>
</gene>
<protein>
    <submittedName>
        <fullName evidence="5">Peroxisomal membrane protein PMP30B</fullName>
    </submittedName>
</protein>
<comment type="subcellular location">
    <subcellularLocation>
        <location evidence="4">Peroxisome membrane</location>
    </subcellularLocation>
</comment>
<keyword evidence="3" id="KW-0576">Peroxisome</keyword>
<keyword evidence="1" id="KW-0962">Peroxisome biogenesis</keyword>
<dbReference type="OMA" id="AYHPTVA"/>
<evidence type="ECO:0000256" key="2">
    <source>
        <dbReference type="ARBA" id="ARBA00023136"/>
    </source>
</evidence>
<evidence type="ECO:0000256" key="4">
    <source>
        <dbReference type="ARBA" id="ARBA00046271"/>
    </source>
</evidence>
<dbReference type="InterPro" id="IPR008733">
    <property type="entry name" value="PEX11"/>
</dbReference>
<evidence type="ECO:0000256" key="1">
    <source>
        <dbReference type="ARBA" id="ARBA00022593"/>
    </source>
</evidence>
<keyword evidence="6" id="KW-1185">Reference proteome</keyword>
<sequence length="274" mass="30536">MLTGLNLASTRSNLRSGRTITGDTRPEAMSSVASQVVLHPTVSHSLKVLSTTLGRDKTYRAVQYFSRFFAWLLITRGYKIQAARWNALKSHLALGRKLMRLGKPVENLQALLRAIQTPGDAGERITMIGRQLGYFAYLSFDAIVWANSIKFITLKPSTSQKVNKLTNQFWFSGLVFSIAHSLLKAGRLANETKALQSNQTWTDKGLEAEREVKLHHLQVARDSVRHQFVIDLLDVWIPATNIGLVNLNDGVLGILGHCHHICQGLPPSVESSQR</sequence>
<dbReference type="AlphaFoldDB" id="A0A1C7MPJ4"/>
<dbReference type="PANTHER" id="PTHR12652:SF50">
    <property type="entry name" value="PEROXIN 11"/>
    <property type="match status" value="1"/>
</dbReference>
<dbReference type="Proteomes" id="UP000092993">
    <property type="component" value="Unassembled WGS sequence"/>
</dbReference>
<dbReference type="STRING" id="5627.A0A1C7MPJ4"/>
<dbReference type="PANTHER" id="PTHR12652">
    <property type="entry name" value="PEROXISOMAL BIOGENESIS FACTOR 11"/>
    <property type="match status" value="1"/>
</dbReference>
<evidence type="ECO:0000256" key="3">
    <source>
        <dbReference type="ARBA" id="ARBA00023140"/>
    </source>
</evidence>
<dbReference type="Pfam" id="PF05648">
    <property type="entry name" value="PEX11"/>
    <property type="match status" value="1"/>
</dbReference>
<dbReference type="GO" id="GO:0016559">
    <property type="term" value="P:peroxisome fission"/>
    <property type="evidence" value="ECO:0007669"/>
    <property type="project" value="InterPro"/>
</dbReference>
<evidence type="ECO:0000313" key="5">
    <source>
        <dbReference type="EMBL" id="OBZ78811.1"/>
    </source>
</evidence>
<keyword evidence="2" id="KW-0472">Membrane</keyword>
<dbReference type="GO" id="GO:0005778">
    <property type="term" value="C:peroxisomal membrane"/>
    <property type="evidence" value="ECO:0007669"/>
    <property type="project" value="UniProtKB-SubCell"/>
</dbReference>